<sequence>MSDDSTDYDCSVFPNQTYFRPHFFSCHNDEAPPKLVVHDSAVANATGDYHYPLDFTQHVRFFFDVTSFANRRYDNMRAEVYLYKRRTGWLGCGWLFLPTFGIIDNYDVCDDNLSCPVYPGRQVIEIVIRPKIIFSGIFKMIHNKKTPYQLVIRLVNNRKPTEELMCVVYQSKIDF</sequence>
<dbReference type="WBParaSite" id="ACRNAN_scaffold98.g23076.t1">
    <property type="protein sequence ID" value="ACRNAN_scaffold98.g23076.t1"/>
    <property type="gene ID" value="ACRNAN_scaffold98.g23076"/>
</dbReference>
<reference evidence="2" key="1">
    <citation type="submission" date="2022-11" db="UniProtKB">
        <authorList>
            <consortium name="WormBaseParasite"/>
        </authorList>
    </citation>
    <scope>IDENTIFICATION</scope>
</reference>
<dbReference type="PANTHER" id="PTHR35573">
    <property type="entry name" value="PROTEIN CBG22129"/>
    <property type="match status" value="1"/>
</dbReference>
<name>A0A914ENL6_9BILA</name>
<accession>A0A914ENL6</accession>
<evidence type="ECO:0000313" key="1">
    <source>
        <dbReference type="Proteomes" id="UP000887540"/>
    </source>
</evidence>
<organism evidence="1 2">
    <name type="scientific">Acrobeloides nanus</name>
    <dbReference type="NCBI Taxonomy" id="290746"/>
    <lineage>
        <taxon>Eukaryota</taxon>
        <taxon>Metazoa</taxon>
        <taxon>Ecdysozoa</taxon>
        <taxon>Nematoda</taxon>
        <taxon>Chromadorea</taxon>
        <taxon>Rhabditida</taxon>
        <taxon>Tylenchina</taxon>
        <taxon>Cephalobomorpha</taxon>
        <taxon>Cephaloboidea</taxon>
        <taxon>Cephalobidae</taxon>
        <taxon>Acrobeloides</taxon>
    </lineage>
</organism>
<dbReference type="Proteomes" id="UP000887540">
    <property type="component" value="Unplaced"/>
</dbReference>
<keyword evidence="1" id="KW-1185">Reference proteome</keyword>
<protein>
    <submittedName>
        <fullName evidence="2">MD-2-related lipid-recognition domain-containing protein</fullName>
    </submittedName>
</protein>
<dbReference type="PANTHER" id="PTHR35573:SF2">
    <property type="entry name" value="MD-2-RELATED LIPID-RECOGNITION DOMAIN-CONTAINING PROTEIN"/>
    <property type="match status" value="1"/>
</dbReference>
<proteinExistence type="predicted"/>
<evidence type="ECO:0000313" key="2">
    <source>
        <dbReference type="WBParaSite" id="ACRNAN_scaffold98.g23076.t1"/>
    </source>
</evidence>
<dbReference type="AlphaFoldDB" id="A0A914ENL6"/>